<evidence type="ECO:0000313" key="2">
    <source>
        <dbReference type="Proteomes" id="UP000644147"/>
    </source>
</evidence>
<name>A0ABS1C4S4_9BACT</name>
<sequence>MLNEYFTILLNEKSIGATAFEKTDVSMGVVFGEIKFTDVKSGYAFFKEYCLMNNIVFEEYPDDKLISTRNIPNLKVTDKNSVEIKGLSCSISGMDSDGFEITIEGIPNEIFELNFPHHINRYRDFQ</sequence>
<gene>
    <name evidence="1" type="ORF">I5M27_15075</name>
</gene>
<comment type="caution">
    <text evidence="1">The sequence shown here is derived from an EMBL/GenBank/DDBJ whole genome shotgun (WGS) entry which is preliminary data.</text>
</comment>
<protein>
    <submittedName>
        <fullName evidence="1">Uncharacterized protein</fullName>
    </submittedName>
</protein>
<keyword evidence="2" id="KW-1185">Reference proteome</keyword>
<organism evidence="1 2">
    <name type="scientific">Adhaeribacter terrigena</name>
    <dbReference type="NCBI Taxonomy" id="2793070"/>
    <lineage>
        <taxon>Bacteria</taxon>
        <taxon>Pseudomonadati</taxon>
        <taxon>Bacteroidota</taxon>
        <taxon>Cytophagia</taxon>
        <taxon>Cytophagales</taxon>
        <taxon>Hymenobacteraceae</taxon>
        <taxon>Adhaeribacter</taxon>
    </lineage>
</organism>
<dbReference type="Proteomes" id="UP000644147">
    <property type="component" value="Unassembled WGS sequence"/>
</dbReference>
<accession>A0ABS1C4S4</accession>
<evidence type="ECO:0000313" key="1">
    <source>
        <dbReference type="EMBL" id="MBK0404318.1"/>
    </source>
</evidence>
<reference evidence="1 2" key="1">
    <citation type="submission" date="2020-12" db="EMBL/GenBank/DDBJ databases">
        <title>Bacterial novel species Adhaeribacter sp. BT258 isolated from soil.</title>
        <authorList>
            <person name="Jung H.-Y."/>
        </authorList>
    </citation>
    <scope>NUCLEOTIDE SEQUENCE [LARGE SCALE GENOMIC DNA]</scope>
    <source>
        <strain evidence="1 2">BT258</strain>
    </source>
</reference>
<proteinExistence type="predicted"/>
<dbReference type="EMBL" id="JAEHFX010000008">
    <property type="protein sequence ID" value="MBK0404318.1"/>
    <property type="molecule type" value="Genomic_DNA"/>
</dbReference>
<dbReference type="RefSeq" id="WP_200507158.1">
    <property type="nucleotide sequence ID" value="NZ_JAEHFX010000008.1"/>
</dbReference>